<feature type="transmembrane region" description="Helical" evidence="1">
    <location>
        <begin position="206"/>
        <end position="226"/>
    </location>
</feature>
<feature type="transmembrane region" description="Helical" evidence="1">
    <location>
        <begin position="91"/>
        <end position="117"/>
    </location>
</feature>
<accession>A0ABX8HRK7</accession>
<keyword evidence="1" id="KW-1133">Transmembrane helix</keyword>
<feature type="transmembrane region" description="Helical" evidence="1">
    <location>
        <begin position="46"/>
        <end position="70"/>
    </location>
</feature>
<feature type="transmembrane region" description="Helical" evidence="1">
    <location>
        <begin position="129"/>
        <end position="150"/>
    </location>
</feature>
<evidence type="ECO:0008006" key="4">
    <source>
        <dbReference type="Google" id="ProtNLM"/>
    </source>
</evidence>
<dbReference type="EMBL" id="CP076668">
    <property type="protein sequence ID" value="QWU83047.1"/>
    <property type="molecule type" value="Genomic_DNA"/>
</dbReference>
<evidence type="ECO:0000313" key="3">
    <source>
        <dbReference type="Proteomes" id="UP000683401"/>
    </source>
</evidence>
<sequence>MDKRTANPLYLVIPLIAGAVALIASEPVLADPRALRIDLPDPLPHVRVLTVLIGLHLLGLCFGLGGATMLDYWILRWMRKGSLPVEIKSTFTFISTVVAIGLGLLWLSGLGFLALYGLESPEKLSNPKLWAKVCIVAALTLNGMLIHVFVLPVVLRDMSQPILEGVSRTRIAIFLVSGALSAMSWYTAFALGIFRELNNGVSFNLLIVLWLTLIVAASLAASLLWMQLRDARKRRAVNVFADTSGVAADVRGEGEIERVVVS</sequence>
<keyword evidence="3" id="KW-1185">Reference proteome</keyword>
<protein>
    <recommendedName>
        <fullName evidence="4">DUF2306 domain-containing protein</fullName>
    </recommendedName>
</protein>
<keyword evidence="1" id="KW-0472">Membrane</keyword>
<keyword evidence="1" id="KW-0812">Transmembrane</keyword>
<feature type="transmembrane region" description="Helical" evidence="1">
    <location>
        <begin position="171"/>
        <end position="194"/>
    </location>
</feature>
<reference evidence="3" key="1">
    <citation type="submission" date="2021-06" db="EMBL/GenBank/DDBJ databases">
        <title>Identification of Pseudomonas cichorii causing bacterial leaf black spot of flue-cured tobacco, a new disease in China.</title>
        <authorList>
            <person name="Lu C.-H."/>
        </authorList>
    </citation>
    <scope>NUCLEOTIDE SEQUENCE [LARGE SCALE GENOMIC DNA]</scope>
    <source>
        <strain evidence="3">LJ2</strain>
    </source>
</reference>
<organism evidence="2 3">
    <name type="scientific">Pseudomonas lijiangensis</name>
    <dbReference type="NCBI Taxonomy" id="2995658"/>
    <lineage>
        <taxon>Bacteria</taxon>
        <taxon>Pseudomonadati</taxon>
        <taxon>Pseudomonadota</taxon>
        <taxon>Gammaproteobacteria</taxon>
        <taxon>Pseudomonadales</taxon>
        <taxon>Pseudomonadaceae</taxon>
        <taxon>Pseudomonas</taxon>
    </lineage>
</organism>
<name>A0ABX8HRK7_9PSED</name>
<dbReference type="RefSeq" id="WP_216704393.1">
    <property type="nucleotide sequence ID" value="NZ_CP076668.1"/>
</dbReference>
<evidence type="ECO:0000256" key="1">
    <source>
        <dbReference type="SAM" id="Phobius"/>
    </source>
</evidence>
<gene>
    <name evidence="2" type="ORF">KQP88_24210</name>
</gene>
<dbReference type="Proteomes" id="UP000683401">
    <property type="component" value="Chromosome"/>
</dbReference>
<proteinExistence type="predicted"/>
<evidence type="ECO:0000313" key="2">
    <source>
        <dbReference type="EMBL" id="QWU83047.1"/>
    </source>
</evidence>